<evidence type="ECO:0000313" key="1">
    <source>
        <dbReference type="EMBL" id="PYE19346.1"/>
    </source>
</evidence>
<organism evidence="1 2">
    <name type="scientific">Williamsia limnetica</name>
    <dbReference type="NCBI Taxonomy" id="882452"/>
    <lineage>
        <taxon>Bacteria</taxon>
        <taxon>Bacillati</taxon>
        <taxon>Actinomycetota</taxon>
        <taxon>Actinomycetes</taxon>
        <taxon>Mycobacteriales</taxon>
        <taxon>Nocardiaceae</taxon>
        <taxon>Williamsia</taxon>
    </lineage>
</organism>
<gene>
    <name evidence="1" type="ORF">DFR67_103258</name>
</gene>
<name>A0A318RQG9_WILLI</name>
<reference evidence="1 2" key="1">
    <citation type="submission" date="2018-06" db="EMBL/GenBank/DDBJ databases">
        <title>Genomic Encyclopedia of Type Strains, Phase IV (KMG-IV): sequencing the most valuable type-strain genomes for metagenomic binning, comparative biology and taxonomic classification.</title>
        <authorList>
            <person name="Goeker M."/>
        </authorList>
    </citation>
    <scope>NUCLEOTIDE SEQUENCE [LARGE SCALE GENOMIC DNA]</scope>
    <source>
        <strain evidence="1 2">DSM 45521</strain>
    </source>
</reference>
<sequence>MRSKALPGALLGAAVVALVAVLVLIFLPRSADGTASAPASVLAYKSLTEVATAFADQPGAKYTGSVTAGDMKINLTDVEVSASGDLQGQIKVGGESAEIIGVNGLTYAKGSASFWKSQLEKPKMNYEAVASGWAKLDPATFPNLGWLLASPNLAFALSNDEEAVDLESEGQAMGLVDTPDGRFLPAGLPDVIVEGDSTFVSGGTMRATTGPDKILTTVKGPITQPGGDRVEVDVAVTPIGPNEIGRLYDRIDAQAQTLAHIPAPYLSPDFAASGFRLTVSPCAPPVCEYIVTYVARTPNATQPGSITVVGDMTLTLNDRPVGGTCTRTVTVPLNGQAETRCPFTVPNEDGTLKGDVAYVFTAYVDQDPTVLTRALAANEQISTAEAQGTWTPTGFKGDVAARDYNLQVTGAPSTYTYVVNDAAFDGRAPDGTLLMTFGPGYSQHIGADDALDPGWEATDALVETARAQISASKSTPVRWVFAEQDSADAVAKTLQDNGVRGIDIVHLPPA</sequence>
<dbReference type="EMBL" id="QJSP01000003">
    <property type="protein sequence ID" value="PYE19346.1"/>
    <property type="molecule type" value="Genomic_DNA"/>
</dbReference>
<evidence type="ECO:0000313" key="2">
    <source>
        <dbReference type="Proteomes" id="UP000247591"/>
    </source>
</evidence>
<accession>A0A318RQG9</accession>
<dbReference type="AlphaFoldDB" id="A0A318RQG9"/>
<dbReference type="OrthoDB" id="4366353at2"/>
<protein>
    <submittedName>
        <fullName evidence="1">Uncharacterized protein</fullName>
    </submittedName>
</protein>
<proteinExistence type="predicted"/>
<dbReference type="Proteomes" id="UP000247591">
    <property type="component" value="Unassembled WGS sequence"/>
</dbReference>
<comment type="caution">
    <text evidence="1">The sequence shown here is derived from an EMBL/GenBank/DDBJ whole genome shotgun (WGS) entry which is preliminary data.</text>
</comment>
<dbReference type="RefSeq" id="WP_110468553.1">
    <property type="nucleotide sequence ID" value="NZ_QJSP01000003.1"/>
</dbReference>
<keyword evidence="2" id="KW-1185">Reference proteome</keyword>